<dbReference type="GO" id="GO:0005886">
    <property type="term" value="C:plasma membrane"/>
    <property type="evidence" value="ECO:0007669"/>
    <property type="project" value="TreeGrafter"/>
</dbReference>
<dbReference type="PANTHER" id="PTHR34980:SF2">
    <property type="entry name" value="INNER MEMBRANE PROTEIN YHAH-RELATED"/>
    <property type="match status" value="1"/>
</dbReference>
<dbReference type="OrthoDB" id="9812349at2"/>
<keyword evidence="1" id="KW-1133">Transmembrane helix</keyword>
<gene>
    <name evidence="3" type="primary">yhaI_3</name>
    <name evidence="2" type="ORF">CRN84_12605</name>
    <name evidence="3" type="ORF">NCTC12282_03593</name>
</gene>
<dbReference type="InterPro" id="IPR008523">
    <property type="entry name" value="DUF805"/>
</dbReference>
<dbReference type="PANTHER" id="PTHR34980">
    <property type="entry name" value="INNER MEMBRANE PROTEIN-RELATED-RELATED"/>
    <property type="match status" value="1"/>
</dbReference>
<reference evidence="3 5" key="3">
    <citation type="submission" date="2019-03" db="EMBL/GenBank/DDBJ databases">
        <authorList>
            <consortium name="Pathogen Informatics"/>
        </authorList>
    </citation>
    <scope>NUCLEOTIDE SEQUENCE [LARGE SCALE GENOMIC DNA]</scope>
    <source>
        <strain evidence="3 5">NCTC12282</strain>
    </source>
</reference>
<dbReference type="RefSeq" id="WP_029095977.1">
    <property type="nucleotide sequence ID" value="NZ_CAADJA010000002.1"/>
</dbReference>
<protein>
    <submittedName>
        <fullName evidence="2">DUF805 domain-containing protein</fullName>
    </submittedName>
    <submittedName>
        <fullName evidence="3">Inner membrane protein yhaI</fullName>
    </submittedName>
</protein>
<feature type="transmembrane region" description="Helical" evidence="1">
    <location>
        <begin position="91"/>
        <end position="114"/>
    </location>
</feature>
<dbReference type="AlphaFoldDB" id="A0A2C6DN45"/>
<dbReference type="EMBL" id="CAADJA010000002">
    <property type="protein sequence ID" value="VFS49133.1"/>
    <property type="molecule type" value="Genomic_DNA"/>
</dbReference>
<dbReference type="Pfam" id="PF05656">
    <property type="entry name" value="DUF805"/>
    <property type="match status" value="1"/>
</dbReference>
<feature type="transmembrane region" description="Helical" evidence="1">
    <location>
        <begin position="57"/>
        <end position="79"/>
    </location>
</feature>
<evidence type="ECO:0000313" key="3">
    <source>
        <dbReference type="EMBL" id="VFS49133.1"/>
    </source>
</evidence>
<organism evidence="2 4">
    <name type="scientific">Budvicia aquatica</name>
    <dbReference type="NCBI Taxonomy" id="82979"/>
    <lineage>
        <taxon>Bacteria</taxon>
        <taxon>Pseudomonadati</taxon>
        <taxon>Pseudomonadota</taxon>
        <taxon>Gammaproteobacteria</taxon>
        <taxon>Enterobacterales</taxon>
        <taxon>Budviciaceae</taxon>
        <taxon>Budvicia</taxon>
    </lineage>
</organism>
<feature type="transmembrane region" description="Helical" evidence="1">
    <location>
        <begin position="32"/>
        <end position="51"/>
    </location>
</feature>
<sequence>MGFWASYLQGWKKFVDFNGRATRKEFWSFSGINYAILFLTPVVLGGIAGFTGSAAPIFYVALVYIIMSLVLLLPTLAVGIRRMHDINRSGWWFGIIYLLPLLNRLLNAIVLQYASPSVYVYTKLFLAVALFWIPVIFVLALCSLKSKEIPTTKQ</sequence>
<evidence type="ECO:0000256" key="1">
    <source>
        <dbReference type="SAM" id="Phobius"/>
    </source>
</evidence>
<evidence type="ECO:0000313" key="4">
    <source>
        <dbReference type="Proteomes" id="UP000224974"/>
    </source>
</evidence>
<evidence type="ECO:0000313" key="2">
    <source>
        <dbReference type="EMBL" id="PHI30123.1"/>
    </source>
</evidence>
<keyword evidence="1" id="KW-0472">Membrane</keyword>
<proteinExistence type="predicted"/>
<dbReference type="Proteomes" id="UP000373449">
    <property type="component" value="Unassembled WGS sequence"/>
</dbReference>
<keyword evidence="1" id="KW-0812">Transmembrane</keyword>
<name>A0A2C6DN45_9GAMM</name>
<accession>A0A2C6DN45</accession>
<evidence type="ECO:0000313" key="5">
    <source>
        <dbReference type="Proteomes" id="UP000373449"/>
    </source>
</evidence>
<reference evidence="2" key="2">
    <citation type="submission" date="2017-09" db="EMBL/GenBank/DDBJ databases">
        <title>FDA dAtabase for Regulatory Grade micrObial Sequences (FDA-ARGOS): Supporting development and validation of Infectious Disease Dx tests.</title>
        <authorList>
            <person name="Minogue T."/>
            <person name="Wolcott M."/>
            <person name="Wasieloski L."/>
            <person name="Aguilar W."/>
            <person name="Moore D."/>
            <person name="Tallon L.J."/>
            <person name="Sadzewicz L."/>
            <person name="Ott S."/>
            <person name="Zhao X."/>
            <person name="Nagaraj S."/>
            <person name="Vavikolanu K."/>
            <person name="Aluvathingal J."/>
            <person name="Nadendla S."/>
            <person name="Sichtig H."/>
        </authorList>
    </citation>
    <scope>NUCLEOTIDE SEQUENCE</scope>
    <source>
        <strain evidence="2">FDAARGOS_387</strain>
    </source>
</reference>
<feature type="transmembrane region" description="Helical" evidence="1">
    <location>
        <begin position="120"/>
        <end position="144"/>
    </location>
</feature>
<reference evidence="4" key="1">
    <citation type="submission" date="2017-09" db="EMBL/GenBank/DDBJ databases">
        <title>FDA dAtabase for Regulatory Grade micrObial Sequences (FDA-ARGOS): Supporting development and validation of Infectious Disease Dx tests.</title>
        <authorList>
            <person name="Minogue T."/>
            <person name="Wolcott M."/>
            <person name="Wasieloski L."/>
            <person name="Aguilar W."/>
            <person name="Moore D."/>
            <person name="Tallon L."/>
            <person name="Sadzewicz L."/>
            <person name="Ott S."/>
            <person name="Zhao X."/>
            <person name="Nagaraj S."/>
            <person name="Vavikolanu K."/>
            <person name="Aluvathingal J."/>
            <person name="Nadendla S."/>
            <person name="Sichtig H."/>
        </authorList>
    </citation>
    <scope>NUCLEOTIDE SEQUENCE [LARGE SCALE GENOMIC DNA]</scope>
    <source>
        <strain evidence="4">FDAARGOS_387</strain>
    </source>
</reference>
<dbReference type="Proteomes" id="UP000224974">
    <property type="component" value="Unassembled WGS sequence"/>
</dbReference>
<dbReference type="EMBL" id="PDDX01000001">
    <property type="protein sequence ID" value="PHI30123.1"/>
    <property type="molecule type" value="Genomic_DNA"/>
</dbReference>
<keyword evidence="4" id="KW-1185">Reference proteome</keyword>